<dbReference type="OrthoDB" id="10253954at2759"/>
<evidence type="ECO:0000313" key="3">
    <source>
        <dbReference type="Proteomes" id="UP001163046"/>
    </source>
</evidence>
<dbReference type="Proteomes" id="UP001163046">
    <property type="component" value="Unassembled WGS sequence"/>
</dbReference>
<dbReference type="AlphaFoldDB" id="A0A9X0CLM4"/>
<feature type="compositionally biased region" description="Polar residues" evidence="1">
    <location>
        <begin position="422"/>
        <end position="432"/>
    </location>
</feature>
<sequence>MAPQRNKGLSADYEFPAMSAAGVDKKQSKQHVPEGVLIDLGDDVPPLPSKRHSVGSVTKDGVGSRYENVEVKPSGFSSHRSASSPNVLDDSWLFNSSCLHPTVDNLPQGVPPGNVKEHAESRGFHTLPNRMHPDSGPKRCPLTAEAFQEPGASGGGGGGGGLGVMHSTPGQYYLVGAVNPPSQSPPKTMVNPQVVPQPNQGSQLQKQRPAAPQPKRQGDQPKPRTPVGAYSLVGIPEAGGPILHAPSPVSTPATVKSENSKESTGVPVEVKVMSITGLPAESKGKPTTGGPVEVKGKLNASVPVEVKGKPNAGVPVEVKGKSTTGIPVEVKGKPNAGVPVEIKGKPNTGVPVEVKGKPIAEPSYELVGQWQQAGKKVSPPSVQPYKPRNVGSPDGTTGANREPHSSQLLLHNVDKQNAVAKSKSTPDISLRSQGDGEPQTVNDVTVAPDVYATVAQRTRDKTESQDRNSSNLSTGSPNLRTQSSSGSLRSFTSTSSDEGDSPPAVPQKTNEAFLVPGEEPYEAVQQTNKGTLDRFKKMMKSGSKGSLPKRLSDVTLPLGLPRTNSSGTATVRWEEKGYKKRFPKPAGPRPCPANWPSCVHLGL</sequence>
<evidence type="ECO:0000256" key="1">
    <source>
        <dbReference type="SAM" id="MobiDB-lite"/>
    </source>
</evidence>
<proteinExistence type="predicted"/>
<feature type="compositionally biased region" description="Basic and acidic residues" evidence="1">
    <location>
        <begin position="457"/>
        <end position="466"/>
    </location>
</feature>
<feature type="compositionally biased region" description="Polar residues" evidence="1">
    <location>
        <begin position="190"/>
        <end position="206"/>
    </location>
</feature>
<keyword evidence="3" id="KW-1185">Reference proteome</keyword>
<name>A0A9X0CLM4_9CNID</name>
<feature type="compositionally biased region" description="Low complexity" evidence="1">
    <location>
        <begin position="481"/>
        <end position="496"/>
    </location>
</feature>
<comment type="caution">
    <text evidence="2">The sequence shown here is derived from an EMBL/GenBank/DDBJ whole genome shotgun (WGS) entry which is preliminary data.</text>
</comment>
<organism evidence="2 3">
    <name type="scientific">Desmophyllum pertusum</name>
    <dbReference type="NCBI Taxonomy" id="174260"/>
    <lineage>
        <taxon>Eukaryota</taxon>
        <taxon>Metazoa</taxon>
        <taxon>Cnidaria</taxon>
        <taxon>Anthozoa</taxon>
        <taxon>Hexacorallia</taxon>
        <taxon>Scleractinia</taxon>
        <taxon>Caryophylliina</taxon>
        <taxon>Caryophylliidae</taxon>
        <taxon>Desmophyllum</taxon>
    </lineage>
</organism>
<feature type="compositionally biased region" description="Polar residues" evidence="1">
    <location>
        <begin position="467"/>
        <end position="480"/>
    </location>
</feature>
<feature type="compositionally biased region" description="Polar residues" evidence="1">
    <location>
        <begin position="394"/>
        <end position="409"/>
    </location>
</feature>
<feature type="region of interest" description="Disordered" evidence="1">
    <location>
        <begin position="325"/>
        <end position="355"/>
    </location>
</feature>
<dbReference type="EMBL" id="MU827312">
    <property type="protein sequence ID" value="KAJ7360009.1"/>
    <property type="molecule type" value="Genomic_DNA"/>
</dbReference>
<feature type="compositionally biased region" description="Polar residues" evidence="1">
    <location>
        <begin position="248"/>
        <end position="257"/>
    </location>
</feature>
<protein>
    <submittedName>
        <fullName evidence="2">Uncharacterized protein</fullName>
    </submittedName>
</protein>
<feature type="region of interest" description="Disordered" evidence="1">
    <location>
        <begin position="125"/>
        <end position="267"/>
    </location>
</feature>
<accession>A0A9X0CLM4</accession>
<feature type="region of interest" description="Disordered" evidence="1">
    <location>
        <begin position="369"/>
        <end position="527"/>
    </location>
</feature>
<feature type="region of interest" description="Disordered" evidence="1">
    <location>
        <begin position="38"/>
        <end position="66"/>
    </location>
</feature>
<reference evidence="2" key="1">
    <citation type="submission" date="2023-01" db="EMBL/GenBank/DDBJ databases">
        <title>Genome assembly of the deep-sea coral Lophelia pertusa.</title>
        <authorList>
            <person name="Herrera S."/>
            <person name="Cordes E."/>
        </authorList>
    </citation>
    <scope>NUCLEOTIDE SEQUENCE</scope>
    <source>
        <strain evidence="2">USNM1676648</strain>
        <tissue evidence="2">Polyp</tissue>
    </source>
</reference>
<evidence type="ECO:0000313" key="2">
    <source>
        <dbReference type="EMBL" id="KAJ7360009.1"/>
    </source>
</evidence>
<feature type="compositionally biased region" description="Gly residues" evidence="1">
    <location>
        <begin position="152"/>
        <end position="163"/>
    </location>
</feature>
<gene>
    <name evidence="2" type="ORF">OS493_019096</name>
</gene>